<dbReference type="GO" id="GO:0004722">
    <property type="term" value="F:protein serine/threonine phosphatase activity"/>
    <property type="evidence" value="ECO:0007669"/>
    <property type="project" value="InterPro"/>
</dbReference>
<dbReference type="InterPro" id="IPR001932">
    <property type="entry name" value="PPM-type_phosphatase-like_dom"/>
</dbReference>
<reference evidence="2" key="1">
    <citation type="journal article" date="2014" name="Front. Microbiol.">
        <title>High frequency of phylogenetically diverse reductive dehalogenase-homologous genes in deep subseafloor sedimentary metagenomes.</title>
        <authorList>
            <person name="Kawai M."/>
            <person name="Futagami T."/>
            <person name="Toyoda A."/>
            <person name="Takaki Y."/>
            <person name="Nishi S."/>
            <person name="Hori S."/>
            <person name="Arai W."/>
            <person name="Tsubouchi T."/>
            <person name="Morono Y."/>
            <person name="Uchiyama I."/>
            <person name="Ito T."/>
            <person name="Fujiyama A."/>
            <person name="Inagaki F."/>
            <person name="Takami H."/>
        </authorList>
    </citation>
    <scope>NUCLEOTIDE SEQUENCE</scope>
    <source>
        <strain evidence="2">Expedition CK06-06</strain>
    </source>
</reference>
<dbReference type="Gene3D" id="3.60.40.10">
    <property type="entry name" value="PPM-type phosphatase domain"/>
    <property type="match status" value="1"/>
</dbReference>
<gene>
    <name evidence="2" type="ORF">S01H1_68101</name>
</gene>
<feature type="non-terminal residue" evidence="2">
    <location>
        <position position="1"/>
    </location>
</feature>
<dbReference type="PANTHER" id="PTHR47992">
    <property type="entry name" value="PROTEIN PHOSPHATASE"/>
    <property type="match status" value="1"/>
</dbReference>
<dbReference type="SUPFAM" id="SSF81606">
    <property type="entry name" value="PP2C-like"/>
    <property type="match status" value="1"/>
</dbReference>
<proteinExistence type="predicted"/>
<feature type="domain" description="PPM-type phosphatase" evidence="1">
    <location>
        <begin position="1"/>
        <end position="205"/>
    </location>
</feature>
<dbReference type="EMBL" id="BARS01045151">
    <property type="protein sequence ID" value="GAG29749.1"/>
    <property type="molecule type" value="Genomic_DNA"/>
</dbReference>
<protein>
    <recommendedName>
        <fullName evidence="1">PPM-type phosphatase domain-containing protein</fullName>
    </recommendedName>
</protein>
<dbReference type="PROSITE" id="PS51746">
    <property type="entry name" value="PPM_2"/>
    <property type="match status" value="1"/>
</dbReference>
<accession>X0WFJ8</accession>
<evidence type="ECO:0000259" key="1">
    <source>
        <dbReference type="PROSITE" id="PS51746"/>
    </source>
</evidence>
<comment type="caution">
    <text evidence="2">The sequence shown here is derived from an EMBL/GenBank/DDBJ whole genome shotgun (WGS) entry which is preliminary data.</text>
</comment>
<dbReference type="Pfam" id="PF00481">
    <property type="entry name" value="PP2C"/>
    <property type="match status" value="1"/>
</dbReference>
<dbReference type="AlphaFoldDB" id="X0WFJ8"/>
<dbReference type="InterPro" id="IPR036457">
    <property type="entry name" value="PPM-type-like_dom_sf"/>
</dbReference>
<sequence length="208" mass="22781">TNAILKADTEIKAKAKENPELRGMGTTVVAALHLGDRVLVGNVGDSRAYLITKNTSDTPSQIGEARDFDSSAETAVLQAFTDDARPSSKESDSIRRITEDHSVVMDLVKSGVITEDEIRTHHLRNRITRCVGNITGPGPEFVWHDIQGNETLIICSDGLWEMVYEELILAIVKSSSNLDEMCKRLINAANEKGGADNITVIMANFIKK</sequence>
<dbReference type="InterPro" id="IPR015655">
    <property type="entry name" value="PP2C"/>
</dbReference>
<organism evidence="2">
    <name type="scientific">marine sediment metagenome</name>
    <dbReference type="NCBI Taxonomy" id="412755"/>
    <lineage>
        <taxon>unclassified sequences</taxon>
        <taxon>metagenomes</taxon>
        <taxon>ecological metagenomes</taxon>
    </lineage>
</organism>
<name>X0WFJ8_9ZZZZ</name>
<dbReference type="CDD" id="cd00143">
    <property type="entry name" value="PP2Cc"/>
    <property type="match status" value="1"/>
</dbReference>
<evidence type="ECO:0000313" key="2">
    <source>
        <dbReference type="EMBL" id="GAG29749.1"/>
    </source>
</evidence>